<dbReference type="InterPro" id="IPR026444">
    <property type="entry name" value="Secre_tail"/>
</dbReference>
<dbReference type="SUPFAM" id="SSF55486">
    <property type="entry name" value="Metalloproteases ('zincins'), catalytic domain"/>
    <property type="match status" value="1"/>
</dbReference>
<dbReference type="EMBL" id="SMLW01000556">
    <property type="protein sequence ID" value="MTI25983.1"/>
    <property type="molecule type" value="Genomic_DNA"/>
</dbReference>
<evidence type="ECO:0000259" key="9">
    <source>
        <dbReference type="Pfam" id="PF05572"/>
    </source>
</evidence>
<dbReference type="InterPro" id="IPR024079">
    <property type="entry name" value="MetalloPept_cat_dom_sf"/>
</dbReference>
<keyword evidence="5" id="KW-0378">Hydrolase</keyword>
<evidence type="ECO:0000256" key="6">
    <source>
        <dbReference type="ARBA" id="ARBA00022833"/>
    </source>
</evidence>
<evidence type="ECO:0000259" key="10">
    <source>
        <dbReference type="Pfam" id="PF18962"/>
    </source>
</evidence>
<proteinExistence type="inferred from homology"/>
<evidence type="ECO:0000256" key="2">
    <source>
        <dbReference type="ARBA" id="ARBA00022670"/>
    </source>
</evidence>
<dbReference type="PANTHER" id="PTHR47466">
    <property type="match status" value="1"/>
</dbReference>
<feature type="domain" description="Peptidase M43 pregnancy-associated plasma-A" evidence="9">
    <location>
        <begin position="229"/>
        <end position="315"/>
    </location>
</feature>
<evidence type="ECO:0000256" key="5">
    <source>
        <dbReference type="ARBA" id="ARBA00022801"/>
    </source>
</evidence>
<dbReference type="Gene3D" id="2.60.40.10">
    <property type="entry name" value="Immunoglobulins"/>
    <property type="match status" value="2"/>
</dbReference>
<dbReference type="NCBIfam" id="TIGR04183">
    <property type="entry name" value="Por_Secre_tail"/>
    <property type="match status" value="1"/>
</dbReference>
<sequence length="985" mass="108703">MLQSHLYAQRCATVEYQKIRQQKHPHLHSEEEFENWLKKKIQERKAALEKGIAREDATVYTIPVVVHVIHNGEMLGIGGNIPDDQIISQIEVLTEDFRRTNADASNTPAMFLPVASDVELEFALAQRDPEGLPTSGIVRINGGRSQWDLADNYELKSLSLWAPEDYLNIWVTDLSGSYLGYAQFPTTDLLNGLDAASASRYTDGVVIDYRAFGSVEKYPPASVINAYNLGRTTTHEVGHYFGLRHIWGDDSGGCSLSDFVDDTPNQGGSTSGCPDSNPTSCSSVDMIQNYMDYTNDACMNLFTEDQKTRMRTILDNSPRRASLRNSKGAIPPETVSNDLGIRNVVSPLYSACAGTATPTLAIRNYGSNTITSAEITIQINGGPVDATTFVLNLAPLEIDTVEFDPANLDITGDYTITYEITAVNGGADGNADNDQVTTVVEVPESINIPIEENFNTLASGEIPAQWTVQNPDGQKTWEARTNVPNGEGSENTALYVNFYDYEVEGDYDTLITPVLDLSSVTFAILSFDRAYAQYPQIDADGLIIKVSTNCGQSYDYTLFESYGSELATANETSSSYFPSGLSDWKKECLILDDFLGNSNVRIAFIARNGYGNNLYIDNITINDSNNTNDRKDLALIDLSRPSKVVCPQEVAPTVLVKNQGCTIEKQFTLNYQFDFGQLVTSEIAIDTFKPGQTAEVVLPSQTFALGEHVYNIELSGSNDINTSNNTLSGAFYVNDEKDELPIRENFENFSSSGWVAVNDIGNVVSWRLEETDRGNSLFLAGSGQEGWLVSPALAFTTADQALLSFDLAYSYSKGSKDGLTILVSTDCGVSYEEEVFSRFGEELGTGTFTSTPRADSVWSRIDVNLAEYLQEDDLRIAFIVTKDSDSNIYLDNIQTFVTKHEVTRDLIYPNPAPGGIFNISFDLPEKETVEIGIYDSRGQVIGHRVFDNTLNQTYTFDYGHAAQGIYFAKVVGESFSYTKIIWLLR</sequence>
<comment type="similarity">
    <text evidence="1">Belongs to the peptidase M43B family.</text>
</comment>
<feature type="domain" description="Secretion system C-terminal sorting" evidence="10">
    <location>
        <begin position="907"/>
        <end position="980"/>
    </location>
</feature>
<dbReference type="InterPro" id="IPR008754">
    <property type="entry name" value="Peptidase_M43"/>
</dbReference>
<keyword evidence="8" id="KW-1015">Disulfide bond</keyword>
<evidence type="ECO:0000256" key="4">
    <source>
        <dbReference type="ARBA" id="ARBA00022729"/>
    </source>
</evidence>
<keyword evidence="6" id="KW-0862">Zinc</keyword>
<dbReference type="Gene3D" id="3.40.390.10">
    <property type="entry name" value="Collagenase (Catalytic Domain)"/>
    <property type="match status" value="1"/>
</dbReference>
<name>A0ABW9RRR0_9BACT</name>
<evidence type="ECO:0000256" key="1">
    <source>
        <dbReference type="ARBA" id="ARBA00008721"/>
    </source>
</evidence>
<evidence type="ECO:0000256" key="7">
    <source>
        <dbReference type="ARBA" id="ARBA00023049"/>
    </source>
</evidence>
<reference evidence="11 12" key="1">
    <citation type="submission" date="2019-02" db="EMBL/GenBank/DDBJ databases">
        <authorList>
            <person name="Goldberg S.R."/>
            <person name="Haltli B.A."/>
            <person name="Correa H."/>
            <person name="Russell K.G."/>
        </authorList>
    </citation>
    <scope>NUCLEOTIDE SEQUENCE [LARGE SCALE GENOMIC DNA]</scope>
    <source>
        <strain evidence="11 12">JCM 16186</strain>
    </source>
</reference>
<dbReference type="RefSeq" id="WP_155172690.1">
    <property type="nucleotide sequence ID" value="NZ_SMLW01000556.1"/>
</dbReference>
<keyword evidence="3" id="KW-0479">Metal-binding</keyword>
<protein>
    <submittedName>
        <fullName evidence="11">T9SS type A sorting domain-containing protein</fullName>
    </submittedName>
</protein>
<dbReference type="Pfam" id="PF05572">
    <property type="entry name" value="Peptidase_M43"/>
    <property type="match status" value="1"/>
</dbReference>
<evidence type="ECO:0000313" key="12">
    <source>
        <dbReference type="Proteomes" id="UP000798808"/>
    </source>
</evidence>
<gene>
    <name evidence="11" type="ORF">E1163_13585</name>
</gene>
<dbReference type="Proteomes" id="UP000798808">
    <property type="component" value="Unassembled WGS sequence"/>
</dbReference>
<keyword evidence="2" id="KW-0645">Protease</keyword>
<keyword evidence="7" id="KW-0482">Metalloprotease</keyword>
<keyword evidence="4" id="KW-0732">Signal</keyword>
<keyword evidence="12" id="KW-1185">Reference proteome</keyword>
<evidence type="ECO:0000256" key="8">
    <source>
        <dbReference type="ARBA" id="ARBA00023157"/>
    </source>
</evidence>
<accession>A0ABW9RRR0</accession>
<evidence type="ECO:0000313" key="11">
    <source>
        <dbReference type="EMBL" id="MTI25983.1"/>
    </source>
</evidence>
<comment type="caution">
    <text evidence="11">The sequence shown here is derived from an EMBL/GenBank/DDBJ whole genome shotgun (WGS) entry which is preliminary data.</text>
</comment>
<evidence type="ECO:0000256" key="3">
    <source>
        <dbReference type="ARBA" id="ARBA00022723"/>
    </source>
</evidence>
<dbReference type="InterPro" id="IPR013783">
    <property type="entry name" value="Ig-like_fold"/>
</dbReference>
<dbReference type="NCBIfam" id="NF038128">
    <property type="entry name" value="choice_anch_J"/>
    <property type="match status" value="2"/>
</dbReference>
<organism evidence="11 12">
    <name type="scientific">Fulvivirga kasyanovii</name>
    <dbReference type="NCBI Taxonomy" id="396812"/>
    <lineage>
        <taxon>Bacteria</taxon>
        <taxon>Pseudomonadati</taxon>
        <taxon>Bacteroidota</taxon>
        <taxon>Cytophagia</taxon>
        <taxon>Cytophagales</taxon>
        <taxon>Fulvivirgaceae</taxon>
        <taxon>Fulvivirga</taxon>
    </lineage>
</organism>
<dbReference type="Pfam" id="PF18962">
    <property type="entry name" value="Por_Secre_tail"/>
    <property type="match status" value="1"/>
</dbReference>
<dbReference type="Gene3D" id="2.60.120.200">
    <property type="match status" value="2"/>
</dbReference>
<dbReference type="CDD" id="cd04275">
    <property type="entry name" value="ZnMc_pappalysin_like"/>
    <property type="match status" value="1"/>
</dbReference>
<dbReference type="PANTHER" id="PTHR47466:SF1">
    <property type="entry name" value="METALLOPROTEASE MEP1 (AFU_ORTHOLOGUE AFUA_1G07730)-RELATED"/>
    <property type="match status" value="1"/>
</dbReference>